<dbReference type="InterPro" id="IPR029063">
    <property type="entry name" value="SAM-dependent_MTases_sf"/>
</dbReference>
<dbReference type="STRING" id="435.A0U92_07870"/>
<evidence type="ECO:0000259" key="3">
    <source>
        <dbReference type="Pfam" id="PF08241"/>
    </source>
</evidence>
<keyword evidence="2 4" id="KW-0808">Transferase</keyword>
<dbReference type="AlphaFoldDB" id="A0A1U9KKR9"/>
<accession>A0A1U9KKR9</accession>
<protein>
    <submittedName>
        <fullName evidence="4">Methyltransferase</fullName>
    </submittedName>
</protein>
<dbReference type="eggNOG" id="COG0500">
    <property type="taxonomic scope" value="Bacteria"/>
</dbReference>
<dbReference type="Pfam" id="PF08241">
    <property type="entry name" value="Methyltransf_11"/>
    <property type="match status" value="1"/>
</dbReference>
<dbReference type="GO" id="GO:0032259">
    <property type="term" value="P:methylation"/>
    <property type="evidence" value="ECO:0007669"/>
    <property type="project" value="UniProtKB-KW"/>
</dbReference>
<proteinExistence type="predicted"/>
<dbReference type="KEGG" id="aace:A0U92_07870"/>
<dbReference type="InterPro" id="IPR013216">
    <property type="entry name" value="Methyltransf_11"/>
</dbReference>
<evidence type="ECO:0000256" key="1">
    <source>
        <dbReference type="ARBA" id="ARBA00022603"/>
    </source>
</evidence>
<evidence type="ECO:0000313" key="4">
    <source>
        <dbReference type="EMBL" id="AQS86348.1"/>
    </source>
</evidence>
<keyword evidence="5" id="KW-1185">Reference proteome</keyword>
<dbReference type="GO" id="GO:0008757">
    <property type="term" value="F:S-adenosylmethionine-dependent methyltransferase activity"/>
    <property type="evidence" value="ECO:0007669"/>
    <property type="project" value="InterPro"/>
</dbReference>
<dbReference type="Proteomes" id="UP000188937">
    <property type="component" value="Chromosome"/>
</dbReference>
<dbReference type="CDD" id="cd02440">
    <property type="entry name" value="AdoMet_MTases"/>
    <property type="match status" value="1"/>
</dbReference>
<organism evidence="4 5">
    <name type="scientific">Acetobacter aceti</name>
    <dbReference type="NCBI Taxonomy" id="435"/>
    <lineage>
        <taxon>Bacteria</taxon>
        <taxon>Pseudomonadati</taxon>
        <taxon>Pseudomonadota</taxon>
        <taxon>Alphaproteobacteria</taxon>
        <taxon>Acetobacterales</taxon>
        <taxon>Acetobacteraceae</taxon>
        <taxon>Acetobacter</taxon>
        <taxon>Acetobacter subgen. Acetobacter</taxon>
    </lineage>
</organism>
<evidence type="ECO:0000313" key="5">
    <source>
        <dbReference type="Proteomes" id="UP000188937"/>
    </source>
</evidence>
<dbReference type="InterPro" id="IPR050602">
    <property type="entry name" value="Malonyl-ACP_OMT"/>
</dbReference>
<gene>
    <name evidence="4" type="ORF">A0U92_07870</name>
</gene>
<dbReference type="EMBL" id="CP014692">
    <property type="protein sequence ID" value="AQS86348.1"/>
    <property type="molecule type" value="Genomic_DNA"/>
</dbReference>
<dbReference type="PANTHER" id="PTHR13090">
    <property type="entry name" value="ARGININE-HYDROXYLASE NDUFAF5, MITOCHONDRIAL"/>
    <property type="match status" value="1"/>
</dbReference>
<dbReference type="SUPFAM" id="SSF53335">
    <property type="entry name" value="S-adenosyl-L-methionine-dependent methyltransferases"/>
    <property type="match status" value="1"/>
</dbReference>
<dbReference type="PANTHER" id="PTHR13090:SF1">
    <property type="entry name" value="ARGININE-HYDROXYLASE NDUFAF5, MITOCHONDRIAL"/>
    <property type="match status" value="1"/>
</dbReference>
<reference evidence="4 5" key="1">
    <citation type="submission" date="2016-03" db="EMBL/GenBank/DDBJ databases">
        <title>Acetic acid bacteria sequencing.</title>
        <authorList>
            <person name="Brandt J."/>
            <person name="Jakob F."/>
            <person name="Vogel R.F."/>
        </authorList>
    </citation>
    <scope>NUCLEOTIDE SEQUENCE [LARGE SCALE GENOMIC DNA]</scope>
    <source>
        <strain evidence="4 5">TMW2.1153</strain>
    </source>
</reference>
<sequence>MSSMEHHHAIFDRHTVRLHRDRAATTLDSVSAVLEEAADRLIERLDDLTRPFTLALDIGGRGATASSLQMRGIEVVSSDLSPRMARHVRDRTGTLTVCADEEFLPFAENSFDLVIASLSLHWINDLPGALLQIRKILKPDGLFLASMPVLPTLAPLRAGFEEAELALSGGVSPHVSPFPTLRDCASLLQRAGFALPVVDADVMDIRYRSGLALFRDLRAAGETNALSLRDRRIPDPALFPTALEGLAEKCGDTEGILSLPLHLAVMSAWAPAPTQPKPLAPGQFTTSLRDVLGSPD</sequence>
<name>A0A1U9KKR9_ACEAC</name>
<evidence type="ECO:0000256" key="2">
    <source>
        <dbReference type="ARBA" id="ARBA00022679"/>
    </source>
</evidence>
<keyword evidence="1 4" id="KW-0489">Methyltransferase</keyword>
<feature type="domain" description="Methyltransferase type 11" evidence="3">
    <location>
        <begin position="56"/>
        <end position="144"/>
    </location>
</feature>
<dbReference type="Gene3D" id="3.40.50.150">
    <property type="entry name" value="Vaccinia Virus protein VP39"/>
    <property type="match status" value="1"/>
</dbReference>